<protein>
    <submittedName>
        <fullName evidence="1">Uncharacterized protein</fullName>
    </submittedName>
</protein>
<organism evidence="1 2">
    <name type="scientific">Reticulomyxa filosa</name>
    <dbReference type="NCBI Taxonomy" id="46433"/>
    <lineage>
        <taxon>Eukaryota</taxon>
        <taxon>Sar</taxon>
        <taxon>Rhizaria</taxon>
        <taxon>Retaria</taxon>
        <taxon>Foraminifera</taxon>
        <taxon>Monothalamids</taxon>
        <taxon>Reticulomyxidae</taxon>
        <taxon>Reticulomyxa</taxon>
    </lineage>
</organism>
<evidence type="ECO:0000313" key="1">
    <source>
        <dbReference type="EMBL" id="ETO09027.1"/>
    </source>
</evidence>
<proteinExistence type="predicted"/>
<sequence>MAAFLRVENDIQDQIVSTQISLSKEDKNQSVELNFEQTKSLKLMNNLSKVESSTQIIKLLNGRQTNKSESSSLILGSALQIGQLKSEKKFTIALPDIKMYPVSRVITENDRNDIDPLYRQSAVQLYRHQTRSLLIYCNHNSKVDCFVVSSQVNHNTSIQENIFTRVVMNINTSDKNVRANKKKENIKEGKKKKKGKKMPINYITNIWIQEI</sequence>
<comment type="caution">
    <text evidence="1">The sequence shown here is derived from an EMBL/GenBank/DDBJ whole genome shotgun (WGS) entry which is preliminary data.</text>
</comment>
<accession>X6M6D9</accession>
<name>X6M6D9_RETFI</name>
<evidence type="ECO:0000313" key="2">
    <source>
        <dbReference type="Proteomes" id="UP000023152"/>
    </source>
</evidence>
<dbReference type="AlphaFoldDB" id="X6M6D9"/>
<gene>
    <name evidence="1" type="ORF">RFI_28360</name>
</gene>
<dbReference type="EMBL" id="ASPP01024426">
    <property type="protein sequence ID" value="ETO09027.1"/>
    <property type="molecule type" value="Genomic_DNA"/>
</dbReference>
<keyword evidence="2" id="KW-1185">Reference proteome</keyword>
<dbReference type="Proteomes" id="UP000023152">
    <property type="component" value="Unassembled WGS sequence"/>
</dbReference>
<reference evidence="1 2" key="1">
    <citation type="journal article" date="2013" name="Curr. Biol.">
        <title>The Genome of the Foraminiferan Reticulomyxa filosa.</title>
        <authorList>
            <person name="Glockner G."/>
            <person name="Hulsmann N."/>
            <person name="Schleicher M."/>
            <person name="Noegel A.A."/>
            <person name="Eichinger L."/>
            <person name="Gallinger C."/>
            <person name="Pawlowski J."/>
            <person name="Sierra R."/>
            <person name="Euteneuer U."/>
            <person name="Pillet L."/>
            <person name="Moustafa A."/>
            <person name="Platzer M."/>
            <person name="Groth M."/>
            <person name="Szafranski K."/>
            <person name="Schliwa M."/>
        </authorList>
    </citation>
    <scope>NUCLEOTIDE SEQUENCE [LARGE SCALE GENOMIC DNA]</scope>
</reference>